<accession>A0ABT9CBJ6</accession>
<evidence type="ECO:0000313" key="2">
    <source>
        <dbReference type="EMBL" id="MDO7906635.1"/>
    </source>
</evidence>
<sequence>MLPTNKILTIRRQNLRNLLVIDMLLGTGVYYVIKTVSASLIVAFVGSSLVGEGLKWGLRRPKFKVIPFRIQELSAGQGASSVKSIKFVLFTR</sequence>
<reference evidence="2 3" key="1">
    <citation type="submission" date="2023-07" db="EMBL/GenBank/DDBJ databases">
        <title>Paenibacillus sp. JX-17 nov. isolated from soil.</title>
        <authorList>
            <person name="Wan Y."/>
            <person name="Liu B."/>
        </authorList>
    </citation>
    <scope>NUCLEOTIDE SEQUENCE [LARGE SCALE GENOMIC DNA]</scope>
    <source>
        <strain evidence="2 3">JX-17</strain>
    </source>
</reference>
<dbReference type="RefSeq" id="WP_305023841.1">
    <property type="nucleotide sequence ID" value="NZ_JAUQTB010000004.1"/>
</dbReference>
<keyword evidence="1" id="KW-0472">Membrane</keyword>
<organism evidence="2 3">
    <name type="scientific">Paenibacillus lacisoli</name>
    <dbReference type="NCBI Taxonomy" id="3064525"/>
    <lineage>
        <taxon>Bacteria</taxon>
        <taxon>Bacillati</taxon>
        <taxon>Bacillota</taxon>
        <taxon>Bacilli</taxon>
        <taxon>Bacillales</taxon>
        <taxon>Paenibacillaceae</taxon>
        <taxon>Paenibacillus</taxon>
    </lineage>
</organism>
<keyword evidence="3" id="KW-1185">Reference proteome</keyword>
<protein>
    <submittedName>
        <fullName evidence="2">Uncharacterized protein</fullName>
    </submittedName>
</protein>
<proteinExistence type="predicted"/>
<keyword evidence="1" id="KW-1133">Transmembrane helix</keyword>
<evidence type="ECO:0000313" key="3">
    <source>
        <dbReference type="Proteomes" id="UP001240171"/>
    </source>
</evidence>
<dbReference type="EMBL" id="JAUQTB010000004">
    <property type="protein sequence ID" value="MDO7906635.1"/>
    <property type="molecule type" value="Genomic_DNA"/>
</dbReference>
<name>A0ABT9CBJ6_9BACL</name>
<evidence type="ECO:0000256" key="1">
    <source>
        <dbReference type="SAM" id="Phobius"/>
    </source>
</evidence>
<gene>
    <name evidence="2" type="ORF">Q5741_09400</name>
</gene>
<comment type="caution">
    <text evidence="2">The sequence shown here is derived from an EMBL/GenBank/DDBJ whole genome shotgun (WGS) entry which is preliminary data.</text>
</comment>
<dbReference type="Proteomes" id="UP001240171">
    <property type="component" value="Unassembled WGS sequence"/>
</dbReference>
<keyword evidence="1" id="KW-0812">Transmembrane</keyword>
<feature type="transmembrane region" description="Helical" evidence="1">
    <location>
        <begin position="39"/>
        <end position="58"/>
    </location>
</feature>